<evidence type="ECO:0000256" key="8">
    <source>
        <dbReference type="ARBA" id="ARBA00022837"/>
    </source>
</evidence>
<dbReference type="Pfam" id="PF12796">
    <property type="entry name" value="Ank_2"/>
    <property type="match status" value="1"/>
</dbReference>
<sequence length="1048" mass="119037">MSTTLSEDSSRSGKKKRKKKRGPSMNRVHPEGSSGDLSSRQNGYVDRPEMMDRTGMGNNNNNGEISTAADAFNVLHNVKKGAERFKGLSCRRRGAGTDQKGKEPVLVKKGHGFAKKGKGIDDSIVAEPLRRNRFNEDLISYFASLARSENEDEVVDLEHVENLLDSGADICCTDKHGQTVLHEAVRAWETDVASFLLEKGAKPNQKDRYGRAPLHIAAAVNYPEMILLLLDNEHENADIEILTNGENHTPIHFAARNDACAALKTLQKMGANLHARDYKGRTALQIAAELDRSETARLLLELGAEASDMDNAGQTALVQLICKMPAVAKEALDQFHRCDRANRKQYYDHHFVEPTKPDDKTPRSRSALQVIVQFNQLELILHPVIQRLLKVKWKKFGLWGAIFQVFINLAFIILWSVIGVTLRPNERMTFPVDIWRLVIWGLALLITGFMIAQELQEIFVSKKKFRRWKQWRIGEIEKDLKYCHPQWPQEEQYLQQEIKEINDQGAAYFSEFWNYFDWIVYCLLLVITGLVVASHVITDDAKHENLIAFTRRFMAVSIIPIWLRFMKSARAFKQIGPFIVMLGHIVNDILKFGFLYLEFYIPYAFAFWMIFGGNPELPSMQTVDSLMFTLFRLTLVDDYDYDKMHELDTVMAYILITTFLFLSALLCINLFIALLSDTFQRVYDNAKSNAAMQQASIILGIEESLSKKKLYKYRRFIHTQANPESLYYDDDQTESGESDLKKVTFQIKDDLDEMKESLFGHLNIAGYGRKKRDSLEELREQLATHPHADQTSQIHAIDTNSIKEELTRLRIKQERSNRHVQKQLKTINEVLQALLAAKTSGGPGPGSGSTPTQLGGGVGSFNVSRPGLLGTLPSIPYDAGEMVGGGVFNEEEDDYEAGRRPRFVGRHVPLQSTMTQGSRPASQRPRENSLASQRTFLDSLTPQPVPQSNTTEMDGVDKERLKLFRGEQKKKLKQRRQQEDYLQQQQQQESKVAIPMSDVSQGHEDHDLSELSQQMTRENEDLADLVKFSPADKDVEKQDVSVRGSTDA</sequence>
<keyword evidence="8" id="KW-0106">Calcium</keyword>
<dbReference type="GO" id="GO:0005262">
    <property type="term" value="F:calcium channel activity"/>
    <property type="evidence" value="ECO:0007669"/>
    <property type="project" value="UniProtKB-KW"/>
</dbReference>
<feature type="domain" description="Ion transport" evidence="16">
    <location>
        <begin position="506"/>
        <end position="686"/>
    </location>
</feature>
<keyword evidence="4" id="KW-0109">Calcium transport</keyword>
<dbReference type="GeneID" id="119729193"/>
<feature type="transmembrane region" description="Helical" evidence="15">
    <location>
        <begin position="650"/>
        <end position="675"/>
    </location>
</feature>
<dbReference type="InterPro" id="IPR005821">
    <property type="entry name" value="Ion_trans_dom"/>
</dbReference>
<keyword evidence="13" id="KW-0040">ANK repeat</keyword>
<keyword evidence="10" id="KW-0406">Ion transport</keyword>
<evidence type="ECO:0000313" key="17">
    <source>
        <dbReference type="EnsemblMetazoa" id="XP_038057676.1"/>
    </source>
</evidence>
<feature type="transmembrane region" description="Helical" evidence="15">
    <location>
        <begin position="589"/>
        <end position="611"/>
    </location>
</feature>
<keyword evidence="6 15" id="KW-0812">Transmembrane</keyword>
<dbReference type="Gene3D" id="1.25.40.20">
    <property type="entry name" value="Ankyrin repeat-containing domain"/>
    <property type="match status" value="2"/>
</dbReference>
<evidence type="ECO:0000256" key="2">
    <source>
        <dbReference type="ARBA" id="ARBA00022448"/>
    </source>
</evidence>
<evidence type="ECO:0000256" key="13">
    <source>
        <dbReference type="PROSITE-ProRule" id="PRU00023"/>
    </source>
</evidence>
<dbReference type="RefSeq" id="XP_038057676.1">
    <property type="nucleotide sequence ID" value="XM_038201748.1"/>
</dbReference>
<dbReference type="EnsemblMetazoa" id="XM_038201748.1">
    <property type="protein sequence ID" value="XP_038057676.1"/>
    <property type="gene ID" value="LOC119729193"/>
</dbReference>
<accession>A0A914A2S3</accession>
<keyword evidence="7" id="KW-0677">Repeat</keyword>
<feature type="compositionally biased region" description="Basic and acidic residues" evidence="14">
    <location>
        <begin position="1030"/>
        <end position="1040"/>
    </location>
</feature>
<keyword evidence="18" id="KW-1185">Reference proteome</keyword>
<dbReference type="InterPro" id="IPR002110">
    <property type="entry name" value="Ankyrin_rpt"/>
</dbReference>
<dbReference type="Pfam" id="PF00023">
    <property type="entry name" value="Ank"/>
    <property type="match status" value="1"/>
</dbReference>
<dbReference type="GO" id="GO:0098703">
    <property type="term" value="P:calcium ion import across plasma membrane"/>
    <property type="evidence" value="ECO:0007669"/>
    <property type="project" value="TreeGrafter"/>
</dbReference>
<dbReference type="InterPro" id="IPR036770">
    <property type="entry name" value="Ankyrin_rpt-contain_sf"/>
</dbReference>
<feature type="region of interest" description="Disordered" evidence="14">
    <location>
        <begin position="838"/>
        <end position="859"/>
    </location>
</feature>
<dbReference type="AlphaFoldDB" id="A0A914A2S3"/>
<comment type="subcellular location">
    <subcellularLocation>
        <location evidence="1">Cell membrane</location>
        <topology evidence="1">Multi-pass membrane protein</topology>
    </subcellularLocation>
</comment>
<feature type="compositionally biased region" description="Low complexity" evidence="14">
    <location>
        <begin position="980"/>
        <end position="989"/>
    </location>
</feature>
<proteinExistence type="predicted"/>
<protein>
    <recommendedName>
        <fullName evidence="16">Ion transport domain-containing protein</fullName>
    </recommendedName>
</protein>
<evidence type="ECO:0000256" key="4">
    <source>
        <dbReference type="ARBA" id="ARBA00022568"/>
    </source>
</evidence>
<keyword evidence="2" id="KW-0813">Transport</keyword>
<dbReference type="SMART" id="SM00248">
    <property type="entry name" value="ANK"/>
    <property type="match status" value="5"/>
</dbReference>
<feature type="compositionally biased region" description="Polar residues" evidence="14">
    <location>
        <begin position="910"/>
        <end position="921"/>
    </location>
</feature>
<dbReference type="GO" id="GO:0005886">
    <property type="term" value="C:plasma membrane"/>
    <property type="evidence" value="ECO:0007669"/>
    <property type="project" value="UniProtKB-SubCell"/>
</dbReference>
<feature type="transmembrane region" description="Helical" evidence="15">
    <location>
        <begin position="396"/>
        <end position="418"/>
    </location>
</feature>
<evidence type="ECO:0000256" key="1">
    <source>
        <dbReference type="ARBA" id="ARBA00004651"/>
    </source>
</evidence>
<evidence type="ECO:0000256" key="14">
    <source>
        <dbReference type="SAM" id="MobiDB-lite"/>
    </source>
</evidence>
<dbReference type="Gene3D" id="1.10.287.70">
    <property type="match status" value="1"/>
</dbReference>
<feature type="region of interest" description="Disordered" evidence="14">
    <location>
        <begin position="902"/>
        <end position="1048"/>
    </location>
</feature>
<evidence type="ECO:0000256" key="12">
    <source>
        <dbReference type="ARBA" id="ARBA00023303"/>
    </source>
</evidence>
<organism evidence="17 18">
    <name type="scientific">Patiria miniata</name>
    <name type="common">Bat star</name>
    <name type="synonym">Asterina miniata</name>
    <dbReference type="NCBI Taxonomy" id="46514"/>
    <lineage>
        <taxon>Eukaryota</taxon>
        <taxon>Metazoa</taxon>
        <taxon>Echinodermata</taxon>
        <taxon>Eleutherozoa</taxon>
        <taxon>Asterozoa</taxon>
        <taxon>Asteroidea</taxon>
        <taxon>Valvatacea</taxon>
        <taxon>Valvatida</taxon>
        <taxon>Asterinidae</taxon>
        <taxon>Patiria</taxon>
    </lineage>
</organism>
<keyword evidence="11 15" id="KW-0472">Membrane</keyword>
<feature type="repeat" description="ANK" evidence="13">
    <location>
        <begin position="176"/>
        <end position="208"/>
    </location>
</feature>
<keyword evidence="12" id="KW-0407">Ion channel</keyword>
<dbReference type="PROSITE" id="PS50088">
    <property type="entry name" value="ANK_REPEAT"/>
    <property type="match status" value="3"/>
</dbReference>
<dbReference type="InterPro" id="IPR024862">
    <property type="entry name" value="TRPV"/>
</dbReference>
<keyword evidence="3" id="KW-1003">Cell membrane</keyword>
<feature type="transmembrane region" description="Helical" evidence="15">
    <location>
        <begin position="518"/>
        <end position="537"/>
    </location>
</feature>
<name>A0A914A2S3_PATMI</name>
<evidence type="ECO:0000256" key="5">
    <source>
        <dbReference type="ARBA" id="ARBA00022673"/>
    </source>
</evidence>
<dbReference type="PANTHER" id="PTHR10582:SF33">
    <property type="entry name" value="TRANSIENT RECEPTOR POTENTIAL CHANNEL PYREXIA"/>
    <property type="match status" value="1"/>
</dbReference>
<feature type="compositionally biased region" description="Basic and acidic residues" evidence="14">
    <location>
        <begin position="955"/>
        <end position="969"/>
    </location>
</feature>
<feature type="repeat" description="ANK" evidence="13">
    <location>
        <begin position="246"/>
        <end position="278"/>
    </location>
</feature>
<feature type="compositionally biased region" description="Polar residues" evidence="14">
    <location>
        <begin position="929"/>
        <end position="952"/>
    </location>
</feature>
<evidence type="ECO:0000256" key="10">
    <source>
        <dbReference type="ARBA" id="ARBA00023065"/>
    </source>
</evidence>
<dbReference type="PANTHER" id="PTHR10582">
    <property type="entry name" value="TRANSIENT RECEPTOR POTENTIAL ION CHANNEL PROTEIN"/>
    <property type="match status" value="1"/>
</dbReference>
<dbReference type="Pfam" id="PF00520">
    <property type="entry name" value="Ion_trans"/>
    <property type="match status" value="1"/>
</dbReference>
<evidence type="ECO:0000256" key="9">
    <source>
        <dbReference type="ARBA" id="ARBA00022989"/>
    </source>
</evidence>
<evidence type="ECO:0000256" key="7">
    <source>
        <dbReference type="ARBA" id="ARBA00022737"/>
    </source>
</evidence>
<dbReference type="OrthoDB" id="194358at2759"/>
<evidence type="ECO:0000256" key="3">
    <source>
        <dbReference type="ARBA" id="ARBA00022475"/>
    </source>
</evidence>
<evidence type="ECO:0000256" key="11">
    <source>
        <dbReference type="ARBA" id="ARBA00023136"/>
    </source>
</evidence>
<keyword evidence="9 15" id="KW-1133">Transmembrane helix</keyword>
<evidence type="ECO:0000256" key="15">
    <source>
        <dbReference type="SAM" id="Phobius"/>
    </source>
</evidence>
<evidence type="ECO:0000313" key="18">
    <source>
        <dbReference type="Proteomes" id="UP000887568"/>
    </source>
</evidence>
<dbReference type="PROSITE" id="PS50297">
    <property type="entry name" value="ANK_REP_REGION"/>
    <property type="match status" value="3"/>
</dbReference>
<dbReference type="SUPFAM" id="SSF48403">
    <property type="entry name" value="Ankyrin repeat"/>
    <property type="match status" value="1"/>
</dbReference>
<keyword evidence="5" id="KW-0107">Calcium channel</keyword>
<feature type="transmembrane region" description="Helical" evidence="15">
    <location>
        <begin position="549"/>
        <end position="565"/>
    </location>
</feature>
<feature type="repeat" description="ANK" evidence="13">
    <location>
        <begin position="279"/>
        <end position="311"/>
    </location>
</feature>
<evidence type="ECO:0000256" key="6">
    <source>
        <dbReference type="ARBA" id="ARBA00022692"/>
    </source>
</evidence>
<evidence type="ECO:0000259" key="16">
    <source>
        <dbReference type="Pfam" id="PF00520"/>
    </source>
</evidence>
<feature type="region of interest" description="Disordered" evidence="14">
    <location>
        <begin position="1"/>
        <end position="64"/>
    </location>
</feature>
<reference evidence="17" key="1">
    <citation type="submission" date="2022-11" db="UniProtKB">
        <authorList>
            <consortium name="EnsemblMetazoa"/>
        </authorList>
    </citation>
    <scope>IDENTIFICATION</scope>
</reference>
<feature type="compositionally biased region" description="Basic residues" evidence="14">
    <location>
        <begin position="12"/>
        <end position="22"/>
    </location>
</feature>
<dbReference type="Proteomes" id="UP000887568">
    <property type="component" value="Unplaced"/>
</dbReference>
<feature type="transmembrane region" description="Helical" evidence="15">
    <location>
        <begin position="438"/>
        <end position="460"/>
    </location>
</feature>